<keyword evidence="3" id="KW-1185">Reference proteome</keyword>
<dbReference type="Gene3D" id="3.40.50.300">
    <property type="entry name" value="P-loop containing nucleotide triphosphate hydrolases"/>
    <property type="match status" value="1"/>
</dbReference>
<dbReference type="AlphaFoldDB" id="A0A916NA21"/>
<feature type="domain" description="IstB-like ATP-binding" evidence="1">
    <location>
        <begin position="2"/>
        <end position="69"/>
    </location>
</feature>
<comment type="caution">
    <text evidence="2">The sequence shown here is derived from an EMBL/GenBank/DDBJ whole genome shotgun (WGS) entry which is preliminary data.</text>
</comment>
<protein>
    <recommendedName>
        <fullName evidence="1">IstB-like ATP-binding domain-containing protein</fullName>
    </recommendedName>
</protein>
<proteinExistence type="predicted"/>
<evidence type="ECO:0000313" key="2">
    <source>
        <dbReference type="EMBL" id="CAG4884770.1"/>
    </source>
</evidence>
<dbReference type="Pfam" id="PF01695">
    <property type="entry name" value="IstB_IS21"/>
    <property type="match status" value="1"/>
</dbReference>
<sequence>MPIGRTDANLFFQLISRSYERGPMILTNDQNFGDCGETFGDRAIVTAIIDRLPHHAVTLNTRGDQYRLKII</sequence>
<evidence type="ECO:0000313" key="3">
    <source>
        <dbReference type="Proteomes" id="UP000742786"/>
    </source>
</evidence>
<dbReference type="InterPro" id="IPR027417">
    <property type="entry name" value="P-loop_NTPase"/>
</dbReference>
<dbReference type="InterPro" id="IPR002611">
    <property type="entry name" value="IstB_ATP-bd"/>
</dbReference>
<accession>A0A916NA21</accession>
<dbReference type="Proteomes" id="UP000742786">
    <property type="component" value="Unassembled WGS sequence"/>
</dbReference>
<organism evidence="2 3">
    <name type="scientific">Georgfuchsia toluolica</name>
    <dbReference type="NCBI Taxonomy" id="424218"/>
    <lineage>
        <taxon>Bacteria</taxon>
        <taxon>Pseudomonadati</taxon>
        <taxon>Pseudomonadota</taxon>
        <taxon>Betaproteobacteria</taxon>
        <taxon>Nitrosomonadales</taxon>
        <taxon>Sterolibacteriaceae</taxon>
        <taxon>Georgfuchsia</taxon>
    </lineage>
</organism>
<reference evidence="2" key="1">
    <citation type="submission" date="2021-04" db="EMBL/GenBank/DDBJ databases">
        <authorList>
            <person name="Hornung B."/>
        </authorList>
    </citation>
    <scope>NUCLEOTIDE SEQUENCE</scope>
    <source>
        <strain evidence="2">G5G6</strain>
    </source>
</reference>
<dbReference type="EMBL" id="CAJQUM010000001">
    <property type="protein sequence ID" value="CAG4884770.1"/>
    <property type="molecule type" value="Genomic_DNA"/>
</dbReference>
<evidence type="ECO:0000259" key="1">
    <source>
        <dbReference type="Pfam" id="PF01695"/>
    </source>
</evidence>
<name>A0A916NA21_9PROT</name>
<dbReference type="GO" id="GO:0005524">
    <property type="term" value="F:ATP binding"/>
    <property type="evidence" value="ECO:0007669"/>
    <property type="project" value="InterPro"/>
</dbReference>
<gene>
    <name evidence="2" type="ORF">GTOL_12653</name>
</gene>